<keyword evidence="2" id="KW-0251">Elongation factor</keyword>
<dbReference type="GO" id="GO:0003746">
    <property type="term" value="F:translation elongation factor activity"/>
    <property type="evidence" value="ECO:0007669"/>
    <property type="project" value="UniProtKB-KW"/>
</dbReference>
<dbReference type="Proteomes" id="UP000825367">
    <property type="component" value="Chromosome"/>
</dbReference>
<evidence type="ECO:0000313" key="3">
    <source>
        <dbReference type="Proteomes" id="UP000825367"/>
    </source>
</evidence>
<keyword evidence="2" id="KW-0648">Protein biosynthesis</keyword>
<sequence>MITTQRVWISPQAYERLQQELATLRRLSAAGALNGDTDENAAAVQRGWWNRIQQIHDLLVTAVVGEDPPDDGIAEPGMVVTIRYDDTGDIETFLLGIRGAEYGDLEVYSVQSPLGAAITGARPGQRRDYELPSGAVLSVTVLRAVPYGMHTAKGHEHAESR</sequence>
<dbReference type="InterPro" id="IPR036953">
    <property type="entry name" value="GreA/GreB_C_sf"/>
</dbReference>
<dbReference type="RefSeq" id="WP_071947227.1">
    <property type="nucleotide sequence ID" value="NZ_BAAAVX010000003.1"/>
</dbReference>
<dbReference type="Gene3D" id="3.10.50.30">
    <property type="entry name" value="Transcription elongation factor, GreA/GreB, C-terminal domain"/>
    <property type="match status" value="1"/>
</dbReference>
<protein>
    <submittedName>
        <fullName evidence="2">GreA/GreB family elongation factor</fullName>
    </submittedName>
</protein>
<accession>A0ABX8VQX3</accession>
<evidence type="ECO:0000259" key="1">
    <source>
        <dbReference type="Pfam" id="PF01272"/>
    </source>
</evidence>
<name>A0ABX8VQX3_9MYCO</name>
<feature type="domain" description="Transcription elongation factor GreA/GreB C-terminal" evidence="1">
    <location>
        <begin position="72"/>
        <end position="142"/>
    </location>
</feature>
<keyword evidence="3" id="KW-1185">Reference proteome</keyword>
<reference evidence="2 3" key="1">
    <citation type="submission" date="2021-07" db="EMBL/GenBank/DDBJ databases">
        <title>Whole genome sequencing of non-tuberculosis mycobacteria type-strains.</title>
        <authorList>
            <person name="Igarashi Y."/>
            <person name="Osugi A."/>
            <person name="Mitarai S."/>
        </authorList>
    </citation>
    <scope>NUCLEOTIDE SEQUENCE [LARGE SCALE GENOMIC DNA]</scope>
    <source>
        <strain evidence="2 3">JCM 16370</strain>
    </source>
</reference>
<gene>
    <name evidence="2" type="ORF">K0O64_06610</name>
</gene>
<dbReference type="EMBL" id="CP080333">
    <property type="protein sequence ID" value="QYL18200.1"/>
    <property type="molecule type" value="Genomic_DNA"/>
</dbReference>
<dbReference type="SUPFAM" id="SSF54534">
    <property type="entry name" value="FKBP-like"/>
    <property type="match status" value="1"/>
</dbReference>
<proteinExistence type="predicted"/>
<dbReference type="InterPro" id="IPR023459">
    <property type="entry name" value="Tscrpt_elong_fac_GreA/B_fam"/>
</dbReference>
<dbReference type="Pfam" id="PF01272">
    <property type="entry name" value="GreA_GreB"/>
    <property type="match status" value="1"/>
</dbReference>
<organism evidence="2 3">
    <name type="scientific">Mycolicibacterium pallens</name>
    <dbReference type="NCBI Taxonomy" id="370524"/>
    <lineage>
        <taxon>Bacteria</taxon>
        <taxon>Bacillati</taxon>
        <taxon>Actinomycetota</taxon>
        <taxon>Actinomycetes</taxon>
        <taxon>Mycobacteriales</taxon>
        <taxon>Mycobacteriaceae</taxon>
        <taxon>Mycolicibacterium</taxon>
    </lineage>
</organism>
<dbReference type="PIRSF" id="PIRSF006092">
    <property type="entry name" value="GreA_GreB"/>
    <property type="match status" value="1"/>
</dbReference>
<dbReference type="InterPro" id="IPR001437">
    <property type="entry name" value="Tscrpt_elong_fac_GreA/B_C"/>
</dbReference>
<evidence type="ECO:0000313" key="2">
    <source>
        <dbReference type="EMBL" id="QYL18200.1"/>
    </source>
</evidence>